<organism evidence="1 2">
    <name type="scientific">Coraliomargarita akajimensis (strain DSM 45221 / IAM 15411 / JCM 23193 / KCTC 12865 / 04OKA010-24)</name>
    <dbReference type="NCBI Taxonomy" id="583355"/>
    <lineage>
        <taxon>Bacteria</taxon>
        <taxon>Pseudomonadati</taxon>
        <taxon>Verrucomicrobiota</taxon>
        <taxon>Opitutia</taxon>
        <taxon>Puniceicoccales</taxon>
        <taxon>Coraliomargaritaceae</taxon>
        <taxon>Coraliomargarita</taxon>
    </lineage>
</organism>
<evidence type="ECO:0000313" key="2">
    <source>
        <dbReference type="Proteomes" id="UP000000925"/>
    </source>
</evidence>
<keyword evidence="2" id="KW-1185">Reference proteome</keyword>
<protein>
    <submittedName>
        <fullName evidence="1">Uncharacterized protein</fullName>
    </submittedName>
</protein>
<dbReference type="HOGENOM" id="CLU_2988926_0_0_0"/>
<gene>
    <name evidence="1" type="ordered locus">Caka_0874</name>
</gene>
<sequence>MDQLTSEQWKEVLVVINVQFSHIQVLITLKLLMAKLHVGLSQKSEKRIILNRRTEGE</sequence>
<name>D5EQC9_CORAD</name>
<dbReference type="EMBL" id="CP001998">
    <property type="protein sequence ID" value="ADE53897.1"/>
    <property type="molecule type" value="Genomic_DNA"/>
</dbReference>
<evidence type="ECO:0000313" key="1">
    <source>
        <dbReference type="EMBL" id="ADE53897.1"/>
    </source>
</evidence>
<proteinExistence type="predicted"/>
<accession>D5EQC9</accession>
<dbReference type="Proteomes" id="UP000000925">
    <property type="component" value="Chromosome"/>
</dbReference>
<dbReference type="AlphaFoldDB" id="D5EQC9"/>
<reference evidence="1 2" key="1">
    <citation type="journal article" date="2010" name="Stand. Genomic Sci.">
        <title>Complete genome sequence of Coraliomargarita akajimensis type strain (04OKA010-24).</title>
        <authorList>
            <person name="Mavromatis K."/>
            <person name="Abt B."/>
            <person name="Brambilla E."/>
            <person name="Lapidus A."/>
            <person name="Copeland A."/>
            <person name="Deshpande S."/>
            <person name="Nolan M."/>
            <person name="Lucas S."/>
            <person name="Tice H."/>
            <person name="Cheng J.F."/>
            <person name="Han C."/>
            <person name="Detter J.C."/>
            <person name="Woyke T."/>
            <person name="Goodwin L."/>
            <person name="Pitluck S."/>
            <person name="Held B."/>
            <person name="Brettin T."/>
            <person name="Tapia R."/>
            <person name="Ivanova N."/>
            <person name="Mikhailova N."/>
            <person name="Pati A."/>
            <person name="Liolios K."/>
            <person name="Chen A."/>
            <person name="Palaniappan K."/>
            <person name="Land M."/>
            <person name="Hauser L."/>
            <person name="Chang Y.J."/>
            <person name="Jeffries C.D."/>
            <person name="Rohde M."/>
            <person name="Goker M."/>
            <person name="Bristow J."/>
            <person name="Eisen J.A."/>
            <person name="Markowitz V."/>
            <person name="Hugenholtz P."/>
            <person name="Klenk H.P."/>
            <person name="Kyrpides N.C."/>
        </authorList>
    </citation>
    <scope>NUCLEOTIDE SEQUENCE [LARGE SCALE GENOMIC DNA]</scope>
    <source>
        <strain evidence="2">DSM 45221 / IAM 15411 / JCM 23193 / KCTC 12865</strain>
    </source>
</reference>
<dbReference type="STRING" id="583355.Caka_0874"/>
<dbReference type="KEGG" id="caa:Caka_0874"/>